<evidence type="ECO:0000313" key="1">
    <source>
        <dbReference type="EMBL" id="MFD2582027.1"/>
    </source>
</evidence>
<protein>
    <submittedName>
        <fullName evidence="1">EcsC family protein</fullName>
    </submittedName>
</protein>
<accession>A0ABW5MFP2</accession>
<organism evidence="1 2">
    <name type="scientific">Pedobacter vanadiisoli</name>
    <dbReference type="NCBI Taxonomy" id="1761975"/>
    <lineage>
        <taxon>Bacteria</taxon>
        <taxon>Pseudomonadati</taxon>
        <taxon>Bacteroidota</taxon>
        <taxon>Sphingobacteriia</taxon>
        <taxon>Sphingobacteriales</taxon>
        <taxon>Sphingobacteriaceae</taxon>
        <taxon>Pedobacter</taxon>
    </lineage>
</organism>
<dbReference type="PANTHER" id="PTHR41260">
    <property type="entry name" value="PROTEIN ECSC"/>
    <property type="match status" value="1"/>
</dbReference>
<comment type="caution">
    <text evidence="1">The sequence shown here is derived from an EMBL/GenBank/DDBJ whole genome shotgun (WGS) entry which is preliminary data.</text>
</comment>
<name>A0ABW5MFP2_9SPHI</name>
<evidence type="ECO:0000313" key="2">
    <source>
        <dbReference type="Proteomes" id="UP001597461"/>
    </source>
</evidence>
<dbReference type="RefSeq" id="WP_379076291.1">
    <property type="nucleotide sequence ID" value="NZ_JBHULL010000007.1"/>
</dbReference>
<sequence length="261" mass="29951">MKTRMNYEEKINSELEFWKFKTLQKPSLLSKVTGKVQKKINSYIPDKVHSAITTAIKQMVKAVLFGSTFTTSKPITDLTLMHREALVKQKIDNYKKTGAAEGGITGAGGFLMSLADFPLLLGIKMKMLFDIAAVYGYDVKDYRERLYILHIFQLAFSSKEESQNVFFKMQNWDDKAHQLPTNIDEFDWLTFQQQYRDYIDLAKLAQLLPFVGAAVGAVANYKLIEKLGKTAMMSYRMRYFSLQSIVLSHESSNDFRLEKGD</sequence>
<dbReference type="PANTHER" id="PTHR41260:SF1">
    <property type="entry name" value="PROTEIN ECSC"/>
    <property type="match status" value="1"/>
</dbReference>
<gene>
    <name evidence="1" type="ORF">ACFSR6_05955</name>
</gene>
<keyword evidence="2" id="KW-1185">Reference proteome</keyword>
<dbReference type="Proteomes" id="UP001597461">
    <property type="component" value="Unassembled WGS sequence"/>
</dbReference>
<reference evidence="2" key="1">
    <citation type="journal article" date="2019" name="Int. J. Syst. Evol. Microbiol.">
        <title>The Global Catalogue of Microorganisms (GCM) 10K type strain sequencing project: providing services to taxonomists for standard genome sequencing and annotation.</title>
        <authorList>
            <consortium name="The Broad Institute Genomics Platform"/>
            <consortium name="The Broad Institute Genome Sequencing Center for Infectious Disease"/>
            <person name="Wu L."/>
            <person name="Ma J."/>
        </authorList>
    </citation>
    <scope>NUCLEOTIDE SEQUENCE [LARGE SCALE GENOMIC DNA]</scope>
    <source>
        <strain evidence="2">KCTC 42866</strain>
    </source>
</reference>
<dbReference type="EMBL" id="JBHULL010000007">
    <property type="protein sequence ID" value="MFD2582027.1"/>
    <property type="molecule type" value="Genomic_DNA"/>
</dbReference>
<proteinExistence type="predicted"/>
<dbReference type="Pfam" id="PF12787">
    <property type="entry name" value="EcsC"/>
    <property type="match status" value="1"/>
</dbReference>
<dbReference type="InterPro" id="IPR024787">
    <property type="entry name" value="EcsC"/>
</dbReference>